<dbReference type="PANTHER" id="PTHR24104">
    <property type="entry name" value="E3 UBIQUITIN-PROTEIN LIGASE NHLRC1-RELATED"/>
    <property type="match status" value="1"/>
</dbReference>
<keyword evidence="1" id="KW-0677">Repeat</keyword>
<dbReference type="SUPFAM" id="SSF101898">
    <property type="entry name" value="NHL repeat"/>
    <property type="match status" value="1"/>
</dbReference>
<gene>
    <name evidence="2" type="ORF">J5227_03845</name>
</gene>
<dbReference type="Proteomes" id="UP000665181">
    <property type="component" value="Unassembled WGS sequence"/>
</dbReference>
<dbReference type="GO" id="GO:0008270">
    <property type="term" value="F:zinc ion binding"/>
    <property type="evidence" value="ECO:0007669"/>
    <property type="project" value="UniProtKB-KW"/>
</dbReference>
<dbReference type="Gene3D" id="2.120.10.30">
    <property type="entry name" value="TolB, C-terminal domain"/>
    <property type="match status" value="2"/>
</dbReference>
<reference evidence="2" key="1">
    <citation type="submission" date="2021-03" db="EMBL/GenBank/DDBJ databases">
        <title>Isolation of Bacillus subtilis from fermented food sample.</title>
        <authorList>
            <person name="Lakshmanan V."/>
            <person name="Athira K."/>
            <person name="Rajagopal K."/>
        </authorList>
    </citation>
    <scope>NUCLEOTIDE SEQUENCE</scope>
    <source>
        <strain evidence="2">S1</strain>
    </source>
</reference>
<dbReference type="Pfam" id="PF01436">
    <property type="entry name" value="NHL"/>
    <property type="match status" value="1"/>
</dbReference>
<name>A0A8B5NX09_BACIU</name>
<dbReference type="SUPFAM" id="SSF63829">
    <property type="entry name" value="Calcium-dependent phosphotriesterase"/>
    <property type="match status" value="1"/>
</dbReference>
<evidence type="ECO:0000256" key="1">
    <source>
        <dbReference type="ARBA" id="ARBA00022737"/>
    </source>
</evidence>
<evidence type="ECO:0000313" key="2">
    <source>
        <dbReference type="EMBL" id="MBO3793469.1"/>
    </source>
</evidence>
<dbReference type="InterPro" id="IPR050952">
    <property type="entry name" value="TRIM-NHL_E3_ligases"/>
</dbReference>
<evidence type="ECO:0000313" key="3">
    <source>
        <dbReference type="Proteomes" id="UP000665181"/>
    </source>
</evidence>
<dbReference type="EMBL" id="JAGFPW010000002">
    <property type="protein sequence ID" value="MBO3793469.1"/>
    <property type="molecule type" value="Genomic_DNA"/>
</dbReference>
<protein>
    <submittedName>
        <fullName evidence="2">Uncharacterized protein</fullName>
    </submittedName>
</protein>
<dbReference type="GO" id="GO:0000209">
    <property type="term" value="P:protein polyubiquitination"/>
    <property type="evidence" value="ECO:0007669"/>
    <property type="project" value="TreeGrafter"/>
</dbReference>
<dbReference type="GO" id="GO:0043161">
    <property type="term" value="P:proteasome-mediated ubiquitin-dependent protein catabolic process"/>
    <property type="evidence" value="ECO:0007669"/>
    <property type="project" value="TreeGrafter"/>
</dbReference>
<dbReference type="PANTHER" id="PTHR24104:SF25">
    <property type="entry name" value="PROTEIN LIN-41"/>
    <property type="match status" value="1"/>
</dbReference>
<accession>A0A8B5NX09</accession>
<dbReference type="RefSeq" id="WP_080529856.1">
    <property type="nucleotide sequence ID" value="NZ_CP020367.1"/>
</dbReference>
<dbReference type="InterPro" id="IPR011042">
    <property type="entry name" value="6-blade_b-propeller_TolB-like"/>
</dbReference>
<organism evidence="2 3">
    <name type="scientific">Bacillus subtilis</name>
    <dbReference type="NCBI Taxonomy" id="1423"/>
    <lineage>
        <taxon>Bacteria</taxon>
        <taxon>Bacillati</taxon>
        <taxon>Bacillota</taxon>
        <taxon>Bacilli</taxon>
        <taxon>Bacillales</taxon>
        <taxon>Bacillaceae</taxon>
        <taxon>Bacillus</taxon>
    </lineage>
</organism>
<dbReference type="AlphaFoldDB" id="A0A8B5NX09"/>
<comment type="caution">
    <text evidence="2">The sequence shown here is derived from an EMBL/GenBank/DDBJ whole genome shotgun (WGS) entry which is preliminary data.</text>
</comment>
<proteinExistence type="predicted"/>
<dbReference type="InterPro" id="IPR001258">
    <property type="entry name" value="NHL_repeat"/>
</dbReference>
<dbReference type="GO" id="GO:0061630">
    <property type="term" value="F:ubiquitin protein ligase activity"/>
    <property type="evidence" value="ECO:0007669"/>
    <property type="project" value="TreeGrafter"/>
</dbReference>
<sequence length="538" mass="62463">MKLIYKDEYGPLYSEKSKNSILKEPTYFEVDSKDNLNRIVDKKGHYTYQNNKLHKIKPKNIGASGSNSGYPLIMDKKGHSLEYGRDLLEVSMRNKLYIRTTEKEYCYEYDTEVEPDTIQIFDDKVLLNLKLRQMVVLVSTSGKVLNSFGLDRYRGEGQKQLNVPMFSVYIEDRNSILISDAINSRVIEVDENGNIIWKYGKDGLLGSDQGLLWKPTCARRLSNGHTIIADSKNNRLVTIDQDKNIVNEIGQTNVSKLFLTYPRSVQMLDKYNWLVTNTHKNSIFIMNQNQKKIIKPINDSYNKLNLFWPRCSIKNSDDEIIIADGKNNRIMFIDDKTLQIKKVIDYYYEQGNRMTIIDPHDIKINPKTNLLLITLSGNNRVIEMTSDGELIESYDNLNDPHSAYYFSNGIIIANTEDNNIVIYYFSGKKEIINNFKSTNSCCDAFKRPRYALPYKNGFLILDTDNQRIIFLKKENNEWIGENVPIYFPDGPIMNYLCFPRCITFNNDNELILTDTENCRILRLVIDDTLIKEEHSNEI</sequence>